<comment type="caution">
    <text evidence="7">Lacks conserved residue(s) required for the propagation of feature annotation.</text>
</comment>
<dbReference type="InterPro" id="IPR007956">
    <property type="entry name" value="Malonyl_CoA_deC_C"/>
</dbReference>
<dbReference type="InterPro" id="IPR056924">
    <property type="entry name" value="SH3_Tf2-1"/>
</dbReference>
<reference evidence="11" key="1">
    <citation type="journal article" date="2022" name="Int. J. Mol. Sci.">
        <title>Draft Genome of Tanacetum Coccineum: Genomic Comparison of Closely Related Tanacetum-Family Plants.</title>
        <authorList>
            <person name="Yamashiro T."/>
            <person name="Shiraishi A."/>
            <person name="Nakayama K."/>
            <person name="Satake H."/>
        </authorList>
    </citation>
    <scope>NUCLEOTIDE SEQUENCE</scope>
</reference>
<evidence type="ECO:0000259" key="10">
    <source>
        <dbReference type="Pfam" id="PF24626"/>
    </source>
</evidence>
<keyword evidence="11" id="KW-0548">Nucleotidyltransferase</keyword>
<comment type="similarity">
    <text evidence="7">Belongs to the class I-like SAM-binding methyltransferase superfamily. gTMT family.</text>
</comment>
<evidence type="ECO:0000256" key="7">
    <source>
        <dbReference type="PROSITE-ProRule" id="PRU00914"/>
    </source>
</evidence>
<organism evidence="11 12">
    <name type="scientific">Tanacetum coccineum</name>
    <dbReference type="NCBI Taxonomy" id="301880"/>
    <lineage>
        <taxon>Eukaryota</taxon>
        <taxon>Viridiplantae</taxon>
        <taxon>Streptophyta</taxon>
        <taxon>Embryophyta</taxon>
        <taxon>Tracheophyta</taxon>
        <taxon>Spermatophyta</taxon>
        <taxon>Magnoliopsida</taxon>
        <taxon>eudicotyledons</taxon>
        <taxon>Gunneridae</taxon>
        <taxon>Pentapetalae</taxon>
        <taxon>asterids</taxon>
        <taxon>campanulids</taxon>
        <taxon>Asterales</taxon>
        <taxon>Asteraceae</taxon>
        <taxon>Asteroideae</taxon>
        <taxon>Anthemideae</taxon>
        <taxon>Anthemidinae</taxon>
        <taxon>Tanacetum</taxon>
    </lineage>
</organism>
<evidence type="ECO:0000313" key="11">
    <source>
        <dbReference type="EMBL" id="GJT81945.1"/>
    </source>
</evidence>
<sequence>APGFRDPQHPDHVSLLQRDVLVVRKYDYEVLEHAQVLNCNPCTTPVDTYSMLGVEGNPVSDPTLYCNLAGALQYLTFTRLDNYYAVPLVCLFMHDPLEPYFSALKRILRYVQGIMVYGLQLCSASTSAFSDVNWVGFPTTRRSTSGHYVFLGNNLLSRSSKRQLTLSHSSIEAEYHGVTNVIEVHFVHDLAVAGHVCVLHVPSCHQFANIFTKGLPSALFFKFRDSLSVRFTPAPTLRGLFGHGIGGSSRYLAKKYGAECCGITLTPVQAERAEALANAQGLGDKISFQVADALNQPFPDGKFDMVWSMKSGEHMPDKLKVHVGLEITEGESSFVTLEHFGSVWDENVASIRALDSYLKEKLITRLSPANLELHQIKWDDPASLLEKIVAYEVVHPISNLIDLTRRLGTDGQRERTNSDTRRYVARLRNRHLLLIEFSYNNNYHTSIKAALFEALYGRKCRSPVCWVEQRIQAAHDRQKSYTDVRHKPLEFQVGDRVMLKCLEKVGTVTYRLKLPQQLSRVHSTFHLSNLKKCLSDEPLEIPLDEIHIDDKLYFVEEPVEIMDREVKRLKQIRIPIIKVRWNSKRGPEFSWEREDQFQKKYPHLFTKSIPSTSAAS</sequence>
<evidence type="ECO:0000256" key="5">
    <source>
        <dbReference type="ARBA" id="ARBA00022679"/>
    </source>
</evidence>
<feature type="domain" description="Methyltransferase" evidence="9">
    <location>
        <begin position="242"/>
        <end position="318"/>
    </location>
</feature>
<evidence type="ECO:0000256" key="4">
    <source>
        <dbReference type="ARBA" id="ARBA00022603"/>
    </source>
</evidence>
<accession>A0ABQ5H3I3</accession>
<name>A0ABQ5H3I3_9ASTR</name>
<evidence type="ECO:0000256" key="2">
    <source>
        <dbReference type="ARBA" id="ARBA00011738"/>
    </source>
</evidence>
<evidence type="ECO:0000256" key="6">
    <source>
        <dbReference type="ARBA" id="ARBA00022691"/>
    </source>
</evidence>
<feature type="non-terminal residue" evidence="11">
    <location>
        <position position="1"/>
    </location>
</feature>
<dbReference type="InterPro" id="IPR041698">
    <property type="entry name" value="Methyltransf_25"/>
</dbReference>
<keyword evidence="12" id="KW-1185">Reference proteome</keyword>
<dbReference type="Gene3D" id="3.40.630.180">
    <property type="match status" value="1"/>
</dbReference>
<dbReference type="InterPro" id="IPR029063">
    <property type="entry name" value="SAM-dependent_MTases_sf"/>
</dbReference>
<evidence type="ECO:0000259" key="8">
    <source>
        <dbReference type="Pfam" id="PF05292"/>
    </source>
</evidence>
<gene>
    <name evidence="11" type="ORF">Tco_1056287</name>
</gene>
<dbReference type="Pfam" id="PF05292">
    <property type="entry name" value="MCD"/>
    <property type="match status" value="1"/>
</dbReference>
<dbReference type="Pfam" id="PF24626">
    <property type="entry name" value="SH3_Tf2-1"/>
    <property type="match status" value="1"/>
</dbReference>
<keyword evidence="6 7" id="KW-0949">S-adenosyl-L-methionine</keyword>
<comment type="subunit">
    <text evidence="2">Homodimer.</text>
</comment>
<feature type="domain" description="Tf2-1-like SH3-like" evidence="10">
    <location>
        <begin position="501"/>
        <end position="533"/>
    </location>
</feature>
<dbReference type="CDD" id="cd09272">
    <property type="entry name" value="RNase_HI_RT_Ty1"/>
    <property type="match status" value="1"/>
</dbReference>
<dbReference type="Proteomes" id="UP001151760">
    <property type="component" value="Unassembled WGS sequence"/>
</dbReference>
<feature type="region of interest" description="SAM motif II" evidence="7">
    <location>
        <begin position="301"/>
        <end position="309"/>
    </location>
</feature>
<dbReference type="PROSITE" id="PS51581">
    <property type="entry name" value="SAM_GTMT"/>
    <property type="match status" value="1"/>
</dbReference>
<evidence type="ECO:0000313" key="12">
    <source>
        <dbReference type="Proteomes" id="UP001151760"/>
    </source>
</evidence>
<comment type="caution">
    <text evidence="11">The sequence shown here is derived from an EMBL/GenBank/DDBJ whole genome shotgun (WGS) entry which is preliminary data.</text>
</comment>
<protein>
    <submittedName>
        <fullName evidence="11">Reverse transcriptase domain-containing protein</fullName>
    </submittedName>
</protein>
<dbReference type="CDD" id="cd02440">
    <property type="entry name" value="AdoMet_MTases"/>
    <property type="match status" value="1"/>
</dbReference>
<evidence type="ECO:0000256" key="1">
    <source>
        <dbReference type="ARBA" id="ARBA00004913"/>
    </source>
</evidence>
<dbReference type="EMBL" id="BQNB010019123">
    <property type="protein sequence ID" value="GJT81945.1"/>
    <property type="molecule type" value="Genomic_DNA"/>
</dbReference>
<keyword evidence="11" id="KW-0695">RNA-directed DNA polymerase</keyword>
<dbReference type="InterPro" id="IPR025774">
    <property type="entry name" value="PiNMT-like"/>
</dbReference>
<keyword evidence="3" id="KW-0017">Alkaloid metabolism</keyword>
<dbReference type="PANTHER" id="PTHR11439">
    <property type="entry name" value="GAG-POL-RELATED RETROTRANSPOSON"/>
    <property type="match status" value="1"/>
</dbReference>
<dbReference type="GO" id="GO:0003964">
    <property type="term" value="F:RNA-directed DNA polymerase activity"/>
    <property type="evidence" value="ECO:0007669"/>
    <property type="project" value="UniProtKB-KW"/>
</dbReference>
<comment type="pathway">
    <text evidence="1">Alkaloid biosynthesis.</text>
</comment>
<dbReference type="Gene3D" id="3.40.50.150">
    <property type="entry name" value="Vaccinia Virus protein VP39"/>
    <property type="match status" value="1"/>
</dbReference>
<proteinExistence type="inferred from homology"/>
<feature type="domain" description="Malonyl-CoA decarboxylase C-terminal" evidence="8">
    <location>
        <begin position="370"/>
        <end position="410"/>
    </location>
</feature>
<reference evidence="11" key="2">
    <citation type="submission" date="2022-01" db="EMBL/GenBank/DDBJ databases">
        <authorList>
            <person name="Yamashiro T."/>
            <person name="Shiraishi A."/>
            <person name="Satake H."/>
            <person name="Nakayama K."/>
        </authorList>
    </citation>
    <scope>NUCLEOTIDE SEQUENCE</scope>
</reference>
<dbReference type="PANTHER" id="PTHR11439:SF524">
    <property type="entry name" value="RNA-DIRECTED DNA POLYMERASE, PROTEIN KINASE RLK-PELLE-DLSV FAMILY"/>
    <property type="match status" value="1"/>
</dbReference>
<evidence type="ECO:0000259" key="9">
    <source>
        <dbReference type="Pfam" id="PF13649"/>
    </source>
</evidence>
<dbReference type="Pfam" id="PF13649">
    <property type="entry name" value="Methyltransf_25"/>
    <property type="match status" value="1"/>
</dbReference>
<evidence type="ECO:0000256" key="3">
    <source>
        <dbReference type="ARBA" id="ARBA00022589"/>
    </source>
</evidence>
<keyword evidence="5 7" id="KW-0808">Transferase</keyword>
<keyword evidence="4 7" id="KW-0489">Methyltransferase</keyword>
<dbReference type="SUPFAM" id="SSF53335">
    <property type="entry name" value="S-adenosyl-L-methionine-dependent methyltransferases"/>
    <property type="match status" value="1"/>
</dbReference>